<dbReference type="STRING" id="1048983.EL17_23370"/>
<dbReference type="Pfam" id="PF09423">
    <property type="entry name" value="PhoD"/>
    <property type="match status" value="1"/>
</dbReference>
<dbReference type="eggNOG" id="COG3540">
    <property type="taxonomic scope" value="Bacteria"/>
</dbReference>
<proteinExistence type="predicted"/>
<dbReference type="InterPro" id="IPR018946">
    <property type="entry name" value="PhoD-like_MPP"/>
</dbReference>
<dbReference type="InterPro" id="IPR029052">
    <property type="entry name" value="Metallo-depent_PP-like"/>
</dbReference>
<dbReference type="Gene3D" id="3.60.21.70">
    <property type="entry name" value="PhoD-like phosphatase"/>
    <property type="match status" value="1"/>
</dbReference>
<dbReference type="CDD" id="cd07389">
    <property type="entry name" value="MPP_PhoD"/>
    <property type="match status" value="1"/>
</dbReference>
<protein>
    <submittedName>
        <fullName evidence="2">Alkaline phosphatase</fullName>
    </submittedName>
</protein>
<gene>
    <name evidence="2" type="ORF">EL17_23370</name>
</gene>
<dbReference type="OrthoDB" id="9763616at2"/>
<dbReference type="EMBL" id="JMIH01000041">
    <property type="protein sequence ID" value="KEO71699.1"/>
    <property type="molecule type" value="Genomic_DNA"/>
</dbReference>
<dbReference type="PANTHER" id="PTHR33987:SF1">
    <property type="entry name" value="CALCINEURIN-LIKE METALLO-PHOSPHOESTERASE SUPERFAMILY PROTEIN"/>
    <property type="match status" value="1"/>
</dbReference>
<comment type="caution">
    <text evidence="2">The sequence shown here is derived from an EMBL/GenBank/DDBJ whole genome shotgun (WGS) entry which is preliminary data.</text>
</comment>
<dbReference type="PANTHER" id="PTHR33987">
    <property type="entry name" value="CALCINEURIN-LIKE METALLO-PHOSPHOESTERASE SUPERFAMILY PROTEIN"/>
    <property type="match status" value="1"/>
</dbReference>
<evidence type="ECO:0000313" key="2">
    <source>
        <dbReference type="EMBL" id="KEO71699.1"/>
    </source>
</evidence>
<name>A0A074KS34_9BACT</name>
<dbReference type="RefSeq" id="WP_035079761.1">
    <property type="nucleotide sequence ID" value="NZ_JMIH01000041.1"/>
</dbReference>
<dbReference type="Proteomes" id="UP000027821">
    <property type="component" value="Unassembled WGS sequence"/>
</dbReference>
<dbReference type="SUPFAM" id="SSF56300">
    <property type="entry name" value="Metallo-dependent phosphatases"/>
    <property type="match status" value="1"/>
</dbReference>
<reference evidence="2 3" key="1">
    <citation type="submission" date="2014-04" db="EMBL/GenBank/DDBJ databases">
        <title>Characterization and application of a salt tolerant electro-active bacterium.</title>
        <authorList>
            <person name="Yang L."/>
            <person name="Wei S."/>
            <person name="Tay Q.X.M."/>
        </authorList>
    </citation>
    <scope>NUCLEOTIDE SEQUENCE [LARGE SCALE GENOMIC DNA]</scope>
    <source>
        <strain evidence="2 3">LY1</strain>
    </source>
</reference>
<sequence>MNIKFQLPFLIILCCACVWTSEAQTKMNQMQQIELIAFGSCNKHDLPQPLWKPILKEKSDVWIWLGDNVYGDTHDMALLRSKYLAQKEHEDYKKLRTSSKIIGVWDDHDYGINDGGIHYTQKDSSQQLMLDFLDEAKDSPRRKQKGVYASYTYGVGDNKVKVILLDTRYHRDTILMENKNYVPNLEGSLLGEEQWAWLQKELKKNDASVTLIAGGIQFIPTEHPYEKWDNFPNERKRLLDLISTSKVKNPVLISGDRHIAEISLLKNEQFPNGLYEITSSGLTHTWREYREEYNPYRVGKMIASLHYGTVAFDWSENRMVFQIKGEQGQTFLEQQISIR</sequence>
<feature type="domain" description="PhoD-like phosphatase metallophosphatase" evidence="1">
    <location>
        <begin position="69"/>
        <end position="288"/>
    </location>
</feature>
<dbReference type="InterPro" id="IPR038607">
    <property type="entry name" value="PhoD-like_sf"/>
</dbReference>
<accession>A0A074KS34</accession>
<evidence type="ECO:0000313" key="3">
    <source>
        <dbReference type="Proteomes" id="UP000027821"/>
    </source>
</evidence>
<dbReference type="AlphaFoldDB" id="A0A074KS34"/>
<evidence type="ECO:0000259" key="1">
    <source>
        <dbReference type="Pfam" id="PF09423"/>
    </source>
</evidence>
<keyword evidence="3" id="KW-1185">Reference proteome</keyword>
<organism evidence="2 3">
    <name type="scientific">Anditalea andensis</name>
    <dbReference type="NCBI Taxonomy" id="1048983"/>
    <lineage>
        <taxon>Bacteria</taxon>
        <taxon>Pseudomonadati</taxon>
        <taxon>Bacteroidota</taxon>
        <taxon>Cytophagia</taxon>
        <taxon>Cytophagales</taxon>
        <taxon>Cytophagaceae</taxon>
        <taxon>Anditalea</taxon>
    </lineage>
</organism>